<evidence type="ECO:0000256" key="2">
    <source>
        <dbReference type="SAM" id="Phobius"/>
    </source>
</evidence>
<keyword evidence="3" id="KW-0732">Signal</keyword>
<dbReference type="Proteomes" id="UP001195483">
    <property type="component" value="Unassembled WGS sequence"/>
</dbReference>
<dbReference type="EMBL" id="JAEAOA010000820">
    <property type="protein sequence ID" value="KAK3605729.1"/>
    <property type="molecule type" value="Genomic_DNA"/>
</dbReference>
<keyword evidence="2" id="KW-0472">Membrane</keyword>
<evidence type="ECO:0000313" key="5">
    <source>
        <dbReference type="Proteomes" id="UP001195483"/>
    </source>
</evidence>
<comment type="caution">
    <text evidence="4">The sequence shown here is derived from an EMBL/GenBank/DDBJ whole genome shotgun (WGS) entry which is preliminary data.</text>
</comment>
<evidence type="ECO:0000256" key="3">
    <source>
        <dbReference type="SAM" id="SignalP"/>
    </source>
</evidence>
<dbReference type="AlphaFoldDB" id="A0AAE0W963"/>
<keyword evidence="2" id="KW-1133">Transmembrane helix</keyword>
<feature type="signal peptide" evidence="3">
    <location>
        <begin position="1"/>
        <end position="22"/>
    </location>
</feature>
<keyword evidence="2" id="KW-0812">Transmembrane</keyword>
<proteinExistence type="predicted"/>
<evidence type="ECO:0000256" key="1">
    <source>
        <dbReference type="SAM" id="MobiDB-lite"/>
    </source>
</evidence>
<sequence length="258" mass="28395">MEYSLWISLLLLVFIFPMKSESSDDYSREDEEGYENDSTTKSPEDNNGEDDKYGSENGSTKSGVTVRKTDQGTTTTIQTRSDGMEMAQSGQNGFKHGQNETNIAVEVGVPVALLGLVIVLGIIRLVSSGQLKNRVLGLRRIFGKSPENLTSLYTTNGFSSGNGTSETIFNPTYAMKSSNDIIQSKSKPPAGYGLDNMEQGIYVYDNPEMQKNDPDSTYHTINDGQLDSSYADFVRTNGHPPAIPQKQYGETAYDNNYI</sequence>
<feature type="region of interest" description="Disordered" evidence="1">
    <location>
        <begin position="239"/>
        <end position="258"/>
    </location>
</feature>
<evidence type="ECO:0000313" key="4">
    <source>
        <dbReference type="EMBL" id="KAK3605729.1"/>
    </source>
</evidence>
<feature type="chain" id="PRO_5041903838" evidence="3">
    <location>
        <begin position="23"/>
        <end position="258"/>
    </location>
</feature>
<reference evidence="4" key="1">
    <citation type="journal article" date="2021" name="Genome Biol. Evol.">
        <title>A High-Quality Reference Genome for a Parasitic Bivalve with Doubly Uniparental Inheritance (Bivalvia: Unionida).</title>
        <authorList>
            <person name="Smith C.H."/>
        </authorList>
    </citation>
    <scope>NUCLEOTIDE SEQUENCE</scope>
    <source>
        <strain evidence="4">CHS0354</strain>
    </source>
</reference>
<feature type="region of interest" description="Disordered" evidence="1">
    <location>
        <begin position="22"/>
        <end position="95"/>
    </location>
</feature>
<reference evidence="4" key="2">
    <citation type="journal article" date="2021" name="Genome Biol. Evol.">
        <title>Developing a high-quality reference genome for a parasitic bivalve with doubly uniparental inheritance (Bivalvia: Unionida).</title>
        <authorList>
            <person name="Smith C.H."/>
        </authorList>
    </citation>
    <scope>NUCLEOTIDE SEQUENCE</scope>
    <source>
        <strain evidence="4">CHS0354</strain>
        <tissue evidence="4">Mantle</tissue>
    </source>
</reference>
<name>A0AAE0W963_9BIVA</name>
<feature type="transmembrane region" description="Helical" evidence="2">
    <location>
        <begin position="107"/>
        <end position="126"/>
    </location>
</feature>
<protein>
    <submittedName>
        <fullName evidence="4">Uncharacterized protein</fullName>
    </submittedName>
</protein>
<keyword evidence="5" id="KW-1185">Reference proteome</keyword>
<reference evidence="4" key="3">
    <citation type="submission" date="2023-05" db="EMBL/GenBank/DDBJ databases">
        <authorList>
            <person name="Smith C.H."/>
        </authorList>
    </citation>
    <scope>NUCLEOTIDE SEQUENCE</scope>
    <source>
        <strain evidence="4">CHS0354</strain>
        <tissue evidence="4">Mantle</tissue>
    </source>
</reference>
<accession>A0AAE0W963</accession>
<gene>
    <name evidence="4" type="ORF">CHS0354_013528</name>
</gene>
<organism evidence="4 5">
    <name type="scientific">Potamilus streckersoni</name>
    <dbReference type="NCBI Taxonomy" id="2493646"/>
    <lineage>
        <taxon>Eukaryota</taxon>
        <taxon>Metazoa</taxon>
        <taxon>Spiralia</taxon>
        <taxon>Lophotrochozoa</taxon>
        <taxon>Mollusca</taxon>
        <taxon>Bivalvia</taxon>
        <taxon>Autobranchia</taxon>
        <taxon>Heteroconchia</taxon>
        <taxon>Palaeoheterodonta</taxon>
        <taxon>Unionida</taxon>
        <taxon>Unionoidea</taxon>
        <taxon>Unionidae</taxon>
        <taxon>Ambleminae</taxon>
        <taxon>Lampsilini</taxon>
        <taxon>Potamilus</taxon>
    </lineage>
</organism>